<name>A0A2R6QIU1_9APHY</name>
<gene>
    <name evidence="1" type="ORF">PHLCEN_2v3433</name>
</gene>
<sequence>IDREALNLHKAFPTVVGNCITILSPTTAKDGVLLMTTRFKYRAIAYLWGNYSQ</sequence>
<dbReference type="AlphaFoldDB" id="A0A2R6QIU1"/>
<organism evidence="1 2">
    <name type="scientific">Hermanssonia centrifuga</name>
    <dbReference type="NCBI Taxonomy" id="98765"/>
    <lineage>
        <taxon>Eukaryota</taxon>
        <taxon>Fungi</taxon>
        <taxon>Dikarya</taxon>
        <taxon>Basidiomycota</taxon>
        <taxon>Agaricomycotina</taxon>
        <taxon>Agaricomycetes</taxon>
        <taxon>Polyporales</taxon>
        <taxon>Meruliaceae</taxon>
        <taxon>Hermanssonia</taxon>
    </lineage>
</organism>
<accession>A0A2R6QIU1</accession>
<feature type="non-terminal residue" evidence="1">
    <location>
        <position position="1"/>
    </location>
</feature>
<dbReference type="EMBL" id="MLYV02000338">
    <property type="protein sequence ID" value="PSS08884.1"/>
    <property type="molecule type" value="Genomic_DNA"/>
</dbReference>
<comment type="caution">
    <text evidence="1">The sequence shown here is derived from an EMBL/GenBank/DDBJ whole genome shotgun (WGS) entry which is preliminary data.</text>
</comment>
<protein>
    <submittedName>
        <fullName evidence="1">Uncharacterized protein</fullName>
    </submittedName>
</protein>
<reference evidence="1 2" key="1">
    <citation type="submission" date="2018-02" db="EMBL/GenBank/DDBJ databases">
        <title>Genome sequence of the basidiomycete white-rot fungus Phlebia centrifuga.</title>
        <authorList>
            <person name="Granchi Z."/>
            <person name="Peng M."/>
            <person name="de Vries R.P."/>
            <person name="Hilden K."/>
            <person name="Makela M.R."/>
            <person name="Grigoriev I."/>
            <person name="Riley R."/>
        </authorList>
    </citation>
    <scope>NUCLEOTIDE SEQUENCE [LARGE SCALE GENOMIC DNA]</scope>
    <source>
        <strain evidence="1 2">FBCC195</strain>
    </source>
</reference>
<evidence type="ECO:0000313" key="1">
    <source>
        <dbReference type="EMBL" id="PSS08884.1"/>
    </source>
</evidence>
<evidence type="ECO:0000313" key="2">
    <source>
        <dbReference type="Proteomes" id="UP000186601"/>
    </source>
</evidence>
<proteinExistence type="predicted"/>
<keyword evidence="2" id="KW-1185">Reference proteome</keyword>
<dbReference type="Proteomes" id="UP000186601">
    <property type="component" value="Unassembled WGS sequence"/>
</dbReference>